<protein>
    <submittedName>
        <fullName evidence="1">Uncharacterized protein</fullName>
    </submittedName>
</protein>
<evidence type="ECO:0000313" key="1">
    <source>
        <dbReference type="EMBL" id="PIT00766.1"/>
    </source>
</evidence>
<proteinExistence type="predicted"/>
<keyword evidence="2" id="KW-1185">Reference proteome</keyword>
<dbReference type="AlphaFoldDB" id="A0A2M6U838"/>
<dbReference type="EMBL" id="LFJC01000003">
    <property type="protein sequence ID" value="PIT00766.1"/>
    <property type="molecule type" value="Genomic_DNA"/>
</dbReference>
<sequence length="61" mass="6670">MPLTLIEFPNDLGGVKANGSPQLDQLNDVYSTLARFKMGYPGLVDPKFVGEINLTESRTLS</sequence>
<organism evidence="1 2">
    <name type="scientific">Bradyrhizobium nitroreducens</name>
    <dbReference type="NCBI Taxonomy" id="709803"/>
    <lineage>
        <taxon>Bacteria</taxon>
        <taxon>Pseudomonadati</taxon>
        <taxon>Pseudomonadota</taxon>
        <taxon>Alphaproteobacteria</taxon>
        <taxon>Hyphomicrobiales</taxon>
        <taxon>Nitrobacteraceae</taxon>
        <taxon>Bradyrhizobium</taxon>
    </lineage>
</organism>
<reference evidence="1 2" key="1">
    <citation type="submission" date="2015-06" db="EMBL/GenBank/DDBJ databases">
        <title>Comparative genome analysis of nirS-carrying Bradyrhizobium sp. strains.</title>
        <authorList>
            <person name="Ishii S."/>
            <person name="Jang J."/>
            <person name="Nishizawa T."/>
            <person name="Senoo K."/>
        </authorList>
    </citation>
    <scope>NUCLEOTIDE SEQUENCE [LARGE SCALE GENOMIC DNA]</scope>
    <source>
        <strain evidence="1 2">TSA1</strain>
    </source>
</reference>
<evidence type="ECO:0000313" key="2">
    <source>
        <dbReference type="Proteomes" id="UP000228930"/>
    </source>
</evidence>
<accession>A0A2M6U838</accession>
<gene>
    <name evidence="1" type="ORF">TSA1_08265</name>
</gene>
<dbReference type="Proteomes" id="UP000228930">
    <property type="component" value="Unassembled WGS sequence"/>
</dbReference>
<name>A0A2M6U838_9BRAD</name>
<comment type="caution">
    <text evidence="1">The sequence shown here is derived from an EMBL/GenBank/DDBJ whole genome shotgun (WGS) entry which is preliminary data.</text>
</comment>